<protein>
    <recommendedName>
        <fullName evidence="1">HAT C-terminal dimerisation domain-containing protein</fullName>
    </recommendedName>
</protein>
<dbReference type="PANTHER" id="PTHR23272">
    <property type="entry name" value="BED FINGER-RELATED"/>
    <property type="match status" value="1"/>
</dbReference>
<evidence type="ECO:0000313" key="3">
    <source>
        <dbReference type="Proteomes" id="UP000054538"/>
    </source>
</evidence>
<name>A0A0D0E2B9_9AGAM</name>
<dbReference type="OrthoDB" id="2690041at2759"/>
<dbReference type="InterPro" id="IPR008906">
    <property type="entry name" value="HATC_C_dom"/>
</dbReference>
<dbReference type="Pfam" id="PF05699">
    <property type="entry name" value="Dimer_Tnp_hAT"/>
    <property type="match status" value="1"/>
</dbReference>
<feature type="domain" description="HAT C-terminal dimerisation" evidence="1">
    <location>
        <begin position="156"/>
        <end position="231"/>
    </location>
</feature>
<sequence length="282" mass="32038">MQQSCSSDQGPTLQHALPALEALHKAWSTHSDSGRYEPFEDGLNAATDKFVEYYNHTADSDSYTLIILLDPSQKDLYFKKYWGKYLHAKVLKNAEELFKEHFIKLYGEDGGPALPKRRKGKLSQLLQELSSDEDDLLEEWDQDVDPPQSPWLKEFNLYLYSTTSLPDGLTIIQWWGINAQQYPVWSSLTRDYLSIMATSVSSEGAFSAAALTITKWYNCLKGDIVEAIQVLHMLYNQDLMFHGPPPSSGLELEMEKEKNTVATESSAVEDLQLFAVQKVQEL</sequence>
<dbReference type="AlphaFoldDB" id="A0A0D0E2B9"/>
<dbReference type="Proteomes" id="UP000054538">
    <property type="component" value="Unassembled WGS sequence"/>
</dbReference>
<dbReference type="SUPFAM" id="SSF53098">
    <property type="entry name" value="Ribonuclease H-like"/>
    <property type="match status" value="1"/>
</dbReference>
<dbReference type="InParanoid" id="A0A0D0E2B9"/>
<dbReference type="GO" id="GO:0046983">
    <property type="term" value="F:protein dimerization activity"/>
    <property type="evidence" value="ECO:0007669"/>
    <property type="project" value="InterPro"/>
</dbReference>
<evidence type="ECO:0000313" key="2">
    <source>
        <dbReference type="EMBL" id="KIK90925.1"/>
    </source>
</evidence>
<proteinExistence type="predicted"/>
<reference evidence="3" key="2">
    <citation type="submission" date="2015-01" db="EMBL/GenBank/DDBJ databases">
        <title>Evolutionary Origins and Diversification of the Mycorrhizal Mutualists.</title>
        <authorList>
            <consortium name="DOE Joint Genome Institute"/>
            <consortium name="Mycorrhizal Genomics Consortium"/>
            <person name="Kohler A."/>
            <person name="Kuo A."/>
            <person name="Nagy L.G."/>
            <person name="Floudas D."/>
            <person name="Copeland A."/>
            <person name="Barry K.W."/>
            <person name="Cichocki N."/>
            <person name="Veneault-Fourrey C."/>
            <person name="LaButti K."/>
            <person name="Lindquist E.A."/>
            <person name="Lipzen A."/>
            <person name="Lundell T."/>
            <person name="Morin E."/>
            <person name="Murat C."/>
            <person name="Riley R."/>
            <person name="Ohm R."/>
            <person name="Sun H."/>
            <person name="Tunlid A."/>
            <person name="Henrissat B."/>
            <person name="Grigoriev I.V."/>
            <person name="Hibbett D.S."/>
            <person name="Martin F."/>
        </authorList>
    </citation>
    <scope>NUCLEOTIDE SEQUENCE [LARGE SCALE GENOMIC DNA]</scope>
    <source>
        <strain evidence="3">Ve08.2h10</strain>
    </source>
</reference>
<keyword evidence="3" id="KW-1185">Reference proteome</keyword>
<dbReference type="HOGENOM" id="CLU_009123_2_0_1"/>
<dbReference type="InterPro" id="IPR012337">
    <property type="entry name" value="RNaseH-like_sf"/>
</dbReference>
<evidence type="ECO:0000259" key="1">
    <source>
        <dbReference type="Pfam" id="PF05699"/>
    </source>
</evidence>
<organism evidence="2 3">
    <name type="scientific">Paxillus rubicundulus Ve08.2h10</name>
    <dbReference type="NCBI Taxonomy" id="930991"/>
    <lineage>
        <taxon>Eukaryota</taxon>
        <taxon>Fungi</taxon>
        <taxon>Dikarya</taxon>
        <taxon>Basidiomycota</taxon>
        <taxon>Agaricomycotina</taxon>
        <taxon>Agaricomycetes</taxon>
        <taxon>Agaricomycetidae</taxon>
        <taxon>Boletales</taxon>
        <taxon>Paxilineae</taxon>
        <taxon>Paxillaceae</taxon>
        <taxon>Paxillus</taxon>
    </lineage>
</organism>
<dbReference type="PANTHER" id="PTHR23272:SF184">
    <property type="entry name" value="OS03G0311250 PROTEIN"/>
    <property type="match status" value="1"/>
</dbReference>
<reference evidence="2 3" key="1">
    <citation type="submission" date="2014-04" db="EMBL/GenBank/DDBJ databases">
        <authorList>
            <consortium name="DOE Joint Genome Institute"/>
            <person name="Kuo A."/>
            <person name="Kohler A."/>
            <person name="Jargeat P."/>
            <person name="Nagy L.G."/>
            <person name="Floudas D."/>
            <person name="Copeland A."/>
            <person name="Barry K.W."/>
            <person name="Cichocki N."/>
            <person name="Veneault-Fourrey C."/>
            <person name="LaButti K."/>
            <person name="Lindquist E.A."/>
            <person name="Lipzen A."/>
            <person name="Lundell T."/>
            <person name="Morin E."/>
            <person name="Murat C."/>
            <person name="Sun H."/>
            <person name="Tunlid A."/>
            <person name="Henrissat B."/>
            <person name="Grigoriev I.V."/>
            <person name="Hibbett D.S."/>
            <person name="Martin F."/>
            <person name="Nordberg H.P."/>
            <person name="Cantor M.N."/>
            <person name="Hua S.X."/>
        </authorList>
    </citation>
    <scope>NUCLEOTIDE SEQUENCE [LARGE SCALE GENOMIC DNA]</scope>
    <source>
        <strain evidence="2 3">Ve08.2h10</strain>
    </source>
</reference>
<dbReference type="EMBL" id="KN825452">
    <property type="protein sequence ID" value="KIK90925.1"/>
    <property type="molecule type" value="Genomic_DNA"/>
</dbReference>
<accession>A0A0D0E2B9</accession>
<gene>
    <name evidence="2" type="ORF">PAXRUDRAFT_14071</name>
</gene>